<name>A0A7K1S4M5_9BACT</name>
<accession>A0A7K1S4M5</accession>
<keyword evidence="2" id="KW-1185">Reference proteome</keyword>
<reference evidence="1 2" key="1">
    <citation type="submission" date="2019-12" db="EMBL/GenBank/DDBJ databases">
        <title>Spirosoma sp. HMF4905 genome sequencing and assembly.</title>
        <authorList>
            <person name="Kang H."/>
            <person name="Cha I."/>
            <person name="Kim H."/>
            <person name="Joh K."/>
        </authorList>
    </citation>
    <scope>NUCLEOTIDE SEQUENCE [LARGE SCALE GENOMIC DNA]</scope>
    <source>
        <strain evidence="1 2">HMF4905</strain>
    </source>
</reference>
<dbReference type="Proteomes" id="UP000436006">
    <property type="component" value="Unassembled WGS sequence"/>
</dbReference>
<dbReference type="AlphaFoldDB" id="A0A7K1S4M5"/>
<evidence type="ECO:0000313" key="1">
    <source>
        <dbReference type="EMBL" id="MVM28566.1"/>
    </source>
</evidence>
<protein>
    <submittedName>
        <fullName evidence="1">Uncharacterized protein</fullName>
    </submittedName>
</protein>
<proteinExistence type="predicted"/>
<organism evidence="1 2">
    <name type="scientific">Spirosoma arboris</name>
    <dbReference type="NCBI Taxonomy" id="2682092"/>
    <lineage>
        <taxon>Bacteria</taxon>
        <taxon>Pseudomonadati</taxon>
        <taxon>Bacteroidota</taxon>
        <taxon>Cytophagia</taxon>
        <taxon>Cytophagales</taxon>
        <taxon>Cytophagaceae</taxon>
        <taxon>Spirosoma</taxon>
    </lineage>
</organism>
<evidence type="ECO:0000313" key="2">
    <source>
        <dbReference type="Proteomes" id="UP000436006"/>
    </source>
</evidence>
<dbReference type="RefSeq" id="WP_157582684.1">
    <property type="nucleotide sequence ID" value="NZ_WPIN01000001.1"/>
</dbReference>
<dbReference type="EMBL" id="WPIN01000001">
    <property type="protein sequence ID" value="MVM28566.1"/>
    <property type="molecule type" value="Genomic_DNA"/>
</dbReference>
<gene>
    <name evidence="1" type="ORF">GO755_00885</name>
</gene>
<comment type="caution">
    <text evidence="1">The sequence shown here is derived from an EMBL/GenBank/DDBJ whole genome shotgun (WGS) entry which is preliminary data.</text>
</comment>
<sequence>MEEVLMYADHTVRHEHALYYFLPRQGLNSAASAGKKVLIFFRGVSFLKLT</sequence>